<reference evidence="15" key="1">
    <citation type="submission" date="2016-10" db="EMBL/GenBank/DDBJ databases">
        <authorList>
            <person name="Varghese N."/>
            <person name="Submissions S."/>
        </authorList>
    </citation>
    <scope>NUCLEOTIDE SEQUENCE [LARGE SCALE GENOMIC DNA]</scope>
    <source>
        <strain evidence="15">DSM 16995</strain>
    </source>
</reference>
<dbReference type="PANTHER" id="PTHR43065">
    <property type="entry name" value="SENSOR HISTIDINE KINASE"/>
    <property type="match status" value="1"/>
</dbReference>
<dbReference type="CDD" id="cd00130">
    <property type="entry name" value="PAS"/>
    <property type="match status" value="3"/>
</dbReference>
<dbReference type="PRINTS" id="PR00344">
    <property type="entry name" value="BCTRLSENSOR"/>
</dbReference>
<feature type="domain" description="PAS" evidence="12">
    <location>
        <begin position="143"/>
        <end position="183"/>
    </location>
</feature>
<dbReference type="AlphaFoldDB" id="A0A1G9EV75"/>
<comment type="catalytic activity">
    <reaction evidence="1">
        <text>ATP + protein L-histidine = ADP + protein N-phospho-L-histidine.</text>
        <dbReference type="EC" id="2.7.13.3"/>
    </reaction>
</comment>
<dbReference type="InterPro" id="IPR000700">
    <property type="entry name" value="PAS-assoc_C"/>
</dbReference>
<evidence type="ECO:0000256" key="10">
    <source>
        <dbReference type="SAM" id="Coils"/>
    </source>
</evidence>
<evidence type="ECO:0000259" key="11">
    <source>
        <dbReference type="PROSITE" id="PS50109"/>
    </source>
</evidence>
<dbReference type="SMART" id="SM00086">
    <property type="entry name" value="PAC"/>
    <property type="match status" value="2"/>
</dbReference>
<protein>
    <recommendedName>
        <fullName evidence="9">Sensor protein FixL</fullName>
        <ecNumber evidence="2">2.7.13.3</ecNumber>
    </recommendedName>
</protein>
<dbReference type="InterPro" id="IPR036097">
    <property type="entry name" value="HisK_dim/P_sf"/>
</dbReference>
<dbReference type="STRING" id="246191.SAMN05660337_1280"/>
<proteinExistence type="predicted"/>
<dbReference type="RefSeq" id="WP_170830325.1">
    <property type="nucleotide sequence ID" value="NZ_FNGA01000002.1"/>
</dbReference>
<dbReference type="SMART" id="SM00091">
    <property type="entry name" value="PAS"/>
    <property type="match status" value="4"/>
</dbReference>
<dbReference type="EMBL" id="FNGA01000002">
    <property type="protein sequence ID" value="SDK80066.1"/>
    <property type="molecule type" value="Genomic_DNA"/>
</dbReference>
<feature type="domain" description="PAS" evidence="12">
    <location>
        <begin position="429"/>
        <end position="476"/>
    </location>
</feature>
<dbReference type="FunFam" id="3.30.450.20:FF:000060">
    <property type="entry name" value="Sensor protein FixL"/>
    <property type="match status" value="1"/>
</dbReference>
<feature type="domain" description="PAS" evidence="12">
    <location>
        <begin position="18"/>
        <end position="67"/>
    </location>
</feature>
<evidence type="ECO:0000313" key="14">
    <source>
        <dbReference type="EMBL" id="SDK80066.1"/>
    </source>
</evidence>
<dbReference type="InterPro" id="IPR036890">
    <property type="entry name" value="HATPase_C_sf"/>
</dbReference>
<dbReference type="PROSITE" id="PS50112">
    <property type="entry name" value="PAS"/>
    <property type="match status" value="4"/>
</dbReference>
<evidence type="ECO:0000256" key="3">
    <source>
        <dbReference type="ARBA" id="ARBA00022553"/>
    </source>
</evidence>
<dbReference type="Pfam" id="PF13426">
    <property type="entry name" value="PAS_9"/>
    <property type="match status" value="4"/>
</dbReference>
<dbReference type="NCBIfam" id="TIGR00229">
    <property type="entry name" value="sensory_box"/>
    <property type="match status" value="3"/>
</dbReference>
<feature type="domain" description="PAC" evidence="13">
    <location>
        <begin position="207"/>
        <end position="261"/>
    </location>
</feature>
<dbReference type="SUPFAM" id="SSF47384">
    <property type="entry name" value="Homodimeric domain of signal transducing histidine kinase"/>
    <property type="match status" value="1"/>
</dbReference>
<keyword evidence="3" id="KW-0597">Phosphoprotein</keyword>
<dbReference type="InterPro" id="IPR003661">
    <property type="entry name" value="HisK_dim/P_dom"/>
</dbReference>
<evidence type="ECO:0000256" key="2">
    <source>
        <dbReference type="ARBA" id="ARBA00012438"/>
    </source>
</evidence>
<keyword evidence="15" id="KW-1185">Reference proteome</keyword>
<dbReference type="PANTHER" id="PTHR43065:SF50">
    <property type="entry name" value="HISTIDINE KINASE"/>
    <property type="match status" value="1"/>
</dbReference>
<evidence type="ECO:0000256" key="6">
    <source>
        <dbReference type="ARBA" id="ARBA00022777"/>
    </source>
</evidence>
<dbReference type="InterPro" id="IPR001610">
    <property type="entry name" value="PAC"/>
</dbReference>
<dbReference type="InterPro" id="IPR000014">
    <property type="entry name" value="PAS"/>
</dbReference>
<evidence type="ECO:0000256" key="4">
    <source>
        <dbReference type="ARBA" id="ARBA00022679"/>
    </source>
</evidence>
<dbReference type="SUPFAM" id="SSF55874">
    <property type="entry name" value="ATPase domain of HSP90 chaperone/DNA topoisomerase II/histidine kinase"/>
    <property type="match status" value="1"/>
</dbReference>
<evidence type="ECO:0000256" key="8">
    <source>
        <dbReference type="ARBA" id="ARBA00059827"/>
    </source>
</evidence>
<evidence type="ECO:0000256" key="1">
    <source>
        <dbReference type="ARBA" id="ARBA00000085"/>
    </source>
</evidence>
<accession>A0A1G9EV75</accession>
<evidence type="ECO:0000313" key="15">
    <source>
        <dbReference type="Proteomes" id="UP000199053"/>
    </source>
</evidence>
<keyword evidence="10" id="KW-0175">Coiled coil</keyword>
<keyword evidence="5" id="KW-0547">Nucleotide-binding</keyword>
<dbReference type="GO" id="GO:0000155">
    <property type="term" value="F:phosphorelay sensor kinase activity"/>
    <property type="evidence" value="ECO:0007669"/>
    <property type="project" value="InterPro"/>
</dbReference>
<dbReference type="PROSITE" id="PS50109">
    <property type="entry name" value="HIS_KIN"/>
    <property type="match status" value="1"/>
</dbReference>
<dbReference type="Gene3D" id="3.30.450.20">
    <property type="entry name" value="PAS domain"/>
    <property type="match status" value="4"/>
</dbReference>
<evidence type="ECO:0000256" key="5">
    <source>
        <dbReference type="ARBA" id="ARBA00022741"/>
    </source>
</evidence>
<dbReference type="CDD" id="cd00082">
    <property type="entry name" value="HisKA"/>
    <property type="match status" value="1"/>
</dbReference>
<dbReference type="GO" id="GO:0005524">
    <property type="term" value="F:ATP binding"/>
    <property type="evidence" value="ECO:0007669"/>
    <property type="project" value="UniProtKB-KW"/>
</dbReference>
<dbReference type="SMART" id="SM00387">
    <property type="entry name" value="HATPase_c"/>
    <property type="match status" value="1"/>
</dbReference>
<evidence type="ECO:0000259" key="13">
    <source>
        <dbReference type="PROSITE" id="PS50113"/>
    </source>
</evidence>
<dbReference type="Proteomes" id="UP000199053">
    <property type="component" value="Unassembled WGS sequence"/>
</dbReference>
<dbReference type="InterPro" id="IPR003594">
    <property type="entry name" value="HATPase_dom"/>
</dbReference>
<dbReference type="Pfam" id="PF02518">
    <property type="entry name" value="HATPase_c"/>
    <property type="match status" value="1"/>
</dbReference>
<evidence type="ECO:0000256" key="9">
    <source>
        <dbReference type="ARBA" id="ARBA00070616"/>
    </source>
</evidence>
<dbReference type="InterPro" id="IPR005467">
    <property type="entry name" value="His_kinase_dom"/>
</dbReference>
<sequence length="820" mass="91634">MSEGQENLIIELRSIIGRLEAVLSSIDEALLWTDEDGKAKWCNDSFAKLIGLKRIFIMGKSVTDIFHLCLRGQMLPNEAHPLYLALSHKNSQQGDFTFGPSDIPLFIKVQYLDMKESPPSTIMLVRDSSQEKELEEFRLQGAALAAAADAIVILDINGRVHWINKAFTRMTGYKFDEIYGKTLSLIKSGMQSKDFYHNLWETILSGSSWSGELVNRRKSGEFYHEYQTVTPVTNSKGKVTNFIAIKNDITEKKLAQKALENREAKLSALFNGIIDAIVTADSAGKIETVNPAAEKIFGYDPGELTGKNVRILVPPELRPDHDSYIKRYLDTRIPRIIGIGQEREAVRKDGSRFPIELSITEIVTDDATMFTGIVRDISERKRQEKELSLLNEKLEQRVQERTIDLENKTLELMEEVAERKRAEMQIRQSSELLLSLLDGISAAFIILNLEKRTIVEINGVAENMFGISRNKILNKNCDQIFKAQGSSLETVCPDSIEGETLSETYIINATGATLPVSRHVLPITVKERPHLALILFDITARKNLERKLVRAQKLESIGRLAAGIAHEINTPIQYIGDSVQFIKEAFDDFLKLSEIEGKILDSCRELEGFEEIMNKRDKVAEDEDTDFIMNEIPEACTRALEGVGRVATIVKAMKNFSHPGESSKQLTDINKAITTTLAVARNEWKYAAEVDLQFEDIPMIMTLQGDINQVLLNMIVNAAHAIRDKQEITGKKGEITIVTTKKDDFITIEITDNGAGIPPEVLDNIFDPFFTTKKVGEGTGQGLAIVHDIIVSKHGGSIDVDSKLGVGTTFIIHLPLTATT</sequence>
<gene>
    <name evidence="14" type="ORF">SAMN05660337_1280</name>
</gene>
<name>A0A1G9EV75_9BACT</name>
<dbReference type="PROSITE" id="PS50113">
    <property type="entry name" value="PAC"/>
    <property type="match status" value="2"/>
</dbReference>
<feature type="coiled-coil region" evidence="10">
    <location>
        <begin position="377"/>
        <end position="425"/>
    </location>
</feature>
<keyword evidence="7" id="KW-0067">ATP-binding</keyword>
<evidence type="ECO:0000259" key="12">
    <source>
        <dbReference type="PROSITE" id="PS50112"/>
    </source>
</evidence>
<dbReference type="Gene3D" id="3.30.565.10">
    <property type="entry name" value="Histidine kinase-like ATPase, C-terminal domain"/>
    <property type="match status" value="1"/>
</dbReference>
<keyword evidence="6" id="KW-0418">Kinase</keyword>
<comment type="function">
    <text evidence="8">Putative oxygen sensor; modulates the activity of FixJ, a transcriptional activator of nitrogen fixation fixK gene. FixL probably acts as a kinase that phosphorylates FixJ.</text>
</comment>
<evidence type="ECO:0000256" key="7">
    <source>
        <dbReference type="ARBA" id="ARBA00022840"/>
    </source>
</evidence>
<dbReference type="Gene3D" id="1.10.287.130">
    <property type="match status" value="1"/>
</dbReference>
<feature type="domain" description="PAS" evidence="12">
    <location>
        <begin position="262"/>
        <end position="332"/>
    </location>
</feature>
<feature type="domain" description="Histidine kinase" evidence="11">
    <location>
        <begin position="563"/>
        <end position="818"/>
    </location>
</feature>
<dbReference type="InterPro" id="IPR004358">
    <property type="entry name" value="Sig_transdc_His_kin-like_C"/>
</dbReference>
<dbReference type="InterPro" id="IPR035965">
    <property type="entry name" value="PAS-like_dom_sf"/>
</dbReference>
<feature type="domain" description="PAC" evidence="13">
    <location>
        <begin position="339"/>
        <end position="389"/>
    </location>
</feature>
<dbReference type="EC" id="2.7.13.3" evidence="2"/>
<keyword evidence="4" id="KW-0808">Transferase</keyword>
<dbReference type="SUPFAM" id="SSF55785">
    <property type="entry name" value="PYP-like sensor domain (PAS domain)"/>
    <property type="match status" value="4"/>
</dbReference>
<organism evidence="14 15">
    <name type="scientific">Maridesulfovibrio ferrireducens</name>
    <dbReference type="NCBI Taxonomy" id="246191"/>
    <lineage>
        <taxon>Bacteria</taxon>
        <taxon>Pseudomonadati</taxon>
        <taxon>Thermodesulfobacteriota</taxon>
        <taxon>Desulfovibrionia</taxon>
        <taxon>Desulfovibrionales</taxon>
        <taxon>Desulfovibrionaceae</taxon>
        <taxon>Maridesulfovibrio</taxon>
    </lineage>
</organism>